<organism evidence="1 2">
    <name type="scientific">Verminephrobacter aporrectodeae subsp. tuberculatae</name>
    <dbReference type="NCBI Taxonomy" id="1110392"/>
    <lineage>
        <taxon>Bacteria</taxon>
        <taxon>Pseudomonadati</taxon>
        <taxon>Pseudomonadota</taxon>
        <taxon>Betaproteobacteria</taxon>
        <taxon>Burkholderiales</taxon>
        <taxon>Comamonadaceae</taxon>
        <taxon>Verminephrobacter</taxon>
    </lineage>
</organism>
<proteinExistence type="predicted"/>
<gene>
    <name evidence="1" type="ORF">D5039_08820</name>
</gene>
<comment type="caution">
    <text evidence="1">The sequence shown here is derived from an EMBL/GenBank/DDBJ whole genome shotgun (WGS) entry which is preliminary data.</text>
</comment>
<keyword evidence="2" id="KW-1185">Reference proteome</keyword>
<protein>
    <submittedName>
        <fullName evidence="1">Uncharacterized protein</fullName>
    </submittedName>
</protein>
<accession>A0ABT3KSF9</accession>
<sequence length="74" mass="7597">MRGVFDDHDLAGVTARAEREGDGLGTAPVTVMAAPLGLLTVKPALRERGPVEVIGFGIGERVGTVRGADNRGVA</sequence>
<evidence type="ECO:0000313" key="2">
    <source>
        <dbReference type="Proteomes" id="UP001208935"/>
    </source>
</evidence>
<dbReference type="Proteomes" id="UP001208935">
    <property type="component" value="Unassembled WGS sequence"/>
</dbReference>
<dbReference type="EMBL" id="QZCW01000001">
    <property type="protein sequence ID" value="MCW5321257.1"/>
    <property type="molecule type" value="Genomic_DNA"/>
</dbReference>
<evidence type="ECO:0000313" key="1">
    <source>
        <dbReference type="EMBL" id="MCW5321257.1"/>
    </source>
</evidence>
<name>A0ABT3KSF9_9BURK</name>
<reference evidence="2" key="1">
    <citation type="submission" date="2023-07" db="EMBL/GenBank/DDBJ databases">
        <title>Verminephrobacter genomes.</title>
        <authorList>
            <person name="Lund M.B."/>
        </authorList>
    </citation>
    <scope>NUCLEOTIDE SEQUENCE [LARGE SCALE GENOMIC DNA]</scope>
    <source>
        <strain evidence="2">AtM5-05</strain>
    </source>
</reference>